<dbReference type="InterPro" id="IPR011256">
    <property type="entry name" value="Reg_factor_effector_dom_sf"/>
</dbReference>
<dbReference type="InterPro" id="IPR010499">
    <property type="entry name" value="AraC_E-bd"/>
</dbReference>
<name>A0A427TX94_9BACI</name>
<comment type="caution">
    <text evidence="2">The sequence shown here is derived from an EMBL/GenBank/DDBJ whole genome shotgun (WGS) entry which is preliminary data.</text>
</comment>
<dbReference type="RefSeq" id="WP_125478737.1">
    <property type="nucleotide sequence ID" value="NZ_RSFW01000006.1"/>
</dbReference>
<dbReference type="Proteomes" id="UP000279911">
    <property type="component" value="Unassembled WGS sequence"/>
</dbReference>
<reference evidence="3" key="1">
    <citation type="submission" date="2018-12" db="EMBL/GenBank/DDBJ databases">
        <title>Bacillus chawlae sp. nov., Bacillus glennii sp. nov., and Bacillus saganii sp. nov. Isolated from the Vehicle Assembly Building at Kennedy Space Center where the Viking Spacecraft were Assembled.</title>
        <authorList>
            <person name="Seuylemezian A."/>
            <person name="Vaishampayan P."/>
        </authorList>
    </citation>
    <scope>NUCLEOTIDE SEQUENCE [LARGE SCALE GENOMIC DNA]</scope>
    <source>
        <strain evidence="3">DSM 13966</strain>
    </source>
</reference>
<protein>
    <submittedName>
        <fullName evidence="2">AraC family transcriptional regulator</fullName>
    </submittedName>
</protein>
<dbReference type="SUPFAM" id="SSF55136">
    <property type="entry name" value="Probable bacterial effector-binding domain"/>
    <property type="match status" value="1"/>
</dbReference>
<dbReference type="SMART" id="SM00871">
    <property type="entry name" value="AraC_E_bind"/>
    <property type="match status" value="1"/>
</dbReference>
<dbReference type="InterPro" id="IPR029441">
    <property type="entry name" value="Cass2"/>
</dbReference>
<dbReference type="EMBL" id="RSFW01000006">
    <property type="protein sequence ID" value="RSD28775.1"/>
    <property type="molecule type" value="Genomic_DNA"/>
</dbReference>
<dbReference type="Pfam" id="PF14526">
    <property type="entry name" value="Cass2"/>
    <property type="match status" value="1"/>
</dbReference>
<feature type="domain" description="AraC effector-binding" evidence="1">
    <location>
        <begin position="2"/>
        <end position="141"/>
    </location>
</feature>
<sequence>MCQVLTKEFKIVGAKKYGAFVEYAQLVPEAARQFLQRADEIENSTGIEVTVYEPKRDETHKEGTFYVGILVNERVASPPEGMEFLEFQYSYATIKGKESDMGKLYSQLDGWIEAQKYTRNNNFIIEVYHPEELVEIYIPIENA</sequence>
<dbReference type="OrthoDB" id="2863365at2"/>
<dbReference type="AlphaFoldDB" id="A0A427TX94"/>
<accession>A0A427TX94</accession>
<evidence type="ECO:0000259" key="1">
    <source>
        <dbReference type="SMART" id="SM00871"/>
    </source>
</evidence>
<dbReference type="Gene3D" id="3.20.80.10">
    <property type="entry name" value="Regulatory factor, effector binding domain"/>
    <property type="match status" value="1"/>
</dbReference>
<organism evidence="2 3">
    <name type="scientific">Mesobacillus subterraneus</name>
    <dbReference type="NCBI Taxonomy" id="285983"/>
    <lineage>
        <taxon>Bacteria</taxon>
        <taxon>Bacillati</taxon>
        <taxon>Bacillota</taxon>
        <taxon>Bacilli</taxon>
        <taxon>Bacillales</taxon>
        <taxon>Bacillaceae</taxon>
        <taxon>Mesobacillus</taxon>
    </lineage>
</organism>
<evidence type="ECO:0000313" key="3">
    <source>
        <dbReference type="Proteomes" id="UP000279911"/>
    </source>
</evidence>
<gene>
    <name evidence="2" type="ORF">EJA10_04180</name>
</gene>
<proteinExistence type="predicted"/>
<evidence type="ECO:0000313" key="2">
    <source>
        <dbReference type="EMBL" id="RSD28775.1"/>
    </source>
</evidence>